<sequence length="87" mass="9348">MPTVFLAISPQGLKEAVQLASPTGSPIWCGSDAVSESEFQSLAGQSVTRFIYPLKDEPADVIDDALATIEEHHPGATIWVESHRTKA</sequence>
<dbReference type="Proteomes" id="UP000215181">
    <property type="component" value="Unassembled WGS sequence"/>
</dbReference>
<evidence type="ECO:0000313" key="1">
    <source>
        <dbReference type="EMBL" id="OYD52398.1"/>
    </source>
</evidence>
<evidence type="ECO:0000313" key="2">
    <source>
        <dbReference type="Proteomes" id="UP000215181"/>
    </source>
</evidence>
<keyword evidence="2" id="KW-1185">Reference proteome</keyword>
<gene>
    <name evidence="1" type="ORF">CGK74_18140</name>
</gene>
<dbReference type="OrthoDB" id="5740183at2"/>
<name>A0A235ETM1_9RHOO</name>
<dbReference type="AlphaFoldDB" id="A0A235ETM1"/>
<proteinExistence type="predicted"/>
<dbReference type="EMBL" id="NOIH01000040">
    <property type="protein sequence ID" value="OYD52398.1"/>
    <property type="molecule type" value="Genomic_DNA"/>
</dbReference>
<protein>
    <submittedName>
        <fullName evidence="1">Uncharacterized protein</fullName>
    </submittedName>
</protein>
<comment type="caution">
    <text evidence="1">The sequence shown here is derived from an EMBL/GenBank/DDBJ whole genome shotgun (WGS) entry which is preliminary data.</text>
</comment>
<accession>A0A235ETM1</accession>
<organism evidence="1 2">
    <name type="scientific">Thauera propionica</name>
    <dbReference type="NCBI Taxonomy" id="2019431"/>
    <lineage>
        <taxon>Bacteria</taxon>
        <taxon>Pseudomonadati</taxon>
        <taxon>Pseudomonadota</taxon>
        <taxon>Betaproteobacteria</taxon>
        <taxon>Rhodocyclales</taxon>
        <taxon>Zoogloeaceae</taxon>
        <taxon>Thauera</taxon>
    </lineage>
</organism>
<reference evidence="1 2" key="1">
    <citation type="submission" date="2017-07" db="EMBL/GenBank/DDBJ databases">
        <title>Thauera sp. KNDSS-Mac4 genome sequence and assembly.</title>
        <authorList>
            <person name="Mayilraj S."/>
        </authorList>
    </citation>
    <scope>NUCLEOTIDE SEQUENCE [LARGE SCALE GENOMIC DNA]</scope>
    <source>
        <strain evidence="1 2">KNDSS-Mac4</strain>
    </source>
</reference>